<evidence type="ECO:0000313" key="3">
    <source>
        <dbReference type="Proteomes" id="UP000186817"/>
    </source>
</evidence>
<organism evidence="2 3">
    <name type="scientific">Symbiodinium microadriaticum</name>
    <name type="common">Dinoflagellate</name>
    <name type="synonym">Zooxanthella microadriatica</name>
    <dbReference type="NCBI Taxonomy" id="2951"/>
    <lineage>
        <taxon>Eukaryota</taxon>
        <taxon>Sar</taxon>
        <taxon>Alveolata</taxon>
        <taxon>Dinophyceae</taxon>
        <taxon>Suessiales</taxon>
        <taxon>Symbiodiniaceae</taxon>
        <taxon>Symbiodinium</taxon>
    </lineage>
</organism>
<comment type="caution">
    <text evidence="2">The sequence shown here is derived from an EMBL/GenBank/DDBJ whole genome shotgun (WGS) entry which is preliminary data.</text>
</comment>
<dbReference type="Proteomes" id="UP000186817">
    <property type="component" value="Unassembled WGS sequence"/>
</dbReference>
<feature type="region of interest" description="Disordered" evidence="1">
    <location>
        <begin position="1"/>
        <end position="35"/>
    </location>
</feature>
<sequence length="185" mass="20187">MGREGNYGAGGNCPPHLENDLDDRDPGGPGWDPVGPGWDAVDSVGPVLHSVPCLAKLLIFVATVTNMEAFYGFVHLGAEICQIVSNSTQRDSRSSAIRFCQEHGLVRRLHNREIALRLAATLHDLDAAMSCYATYAVASPMLLCRRCCCTACAAVAPMPLYAYAAVCRLQTVLYFRDFHDFHGVR</sequence>
<dbReference type="AlphaFoldDB" id="A0A1Q9CTA1"/>
<protein>
    <submittedName>
        <fullName evidence="2">Uncharacterized protein</fullName>
    </submittedName>
</protein>
<keyword evidence="3" id="KW-1185">Reference proteome</keyword>
<reference evidence="2 3" key="1">
    <citation type="submission" date="2016-02" db="EMBL/GenBank/DDBJ databases">
        <title>Genome analysis of coral dinoflagellate symbionts highlights evolutionary adaptations to a symbiotic lifestyle.</title>
        <authorList>
            <person name="Aranda M."/>
            <person name="Li Y."/>
            <person name="Liew Y.J."/>
            <person name="Baumgarten S."/>
            <person name="Simakov O."/>
            <person name="Wilson M."/>
            <person name="Piel J."/>
            <person name="Ashoor H."/>
            <person name="Bougouffa S."/>
            <person name="Bajic V.B."/>
            <person name="Ryu T."/>
            <person name="Ravasi T."/>
            <person name="Bayer T."/>
            <person name="Micklem G."/>
            <person name="Kim H."/>
            <person name="Bhak J."/>
            <person name="Lajeunesse T.C."/>
            <person name="Voolstra C.R."/>
        </authorList>
    </citation>
    <scope>NUCLEOTIDE SEQUENCE [LARGE SCALE GENOMIC DNA]</scope>
    <source>
        <strain evidence="2 3">CCMP2467</strain>
    </source>
</reference>
<evidence type="ECO:0000313" key="2">
    <source>
        <dbReference type="EMBL" id="OLP86125.1"/>
    </source>
</evidence>
<accession>A0A1Q9CTA1</accession>
<evidence type="ECO:0000256" key="1">
    <source>
        <dbReference type="SAM" id="MobiDB-lite"/>
    </source>
</evidence>
<feature type="compositionally biased region" description="Gly residues" evidence="1">
    <location>
        <begin position="1"/>
        <end position="11"/>
    </location>
</feature>
<proteinExistence type="predicted"/>
<name>A0A1Q9CTA1_SYMMI</name>
<dbReference type="EMBL" id="LSRX01000935">
    <property type="protein sequence ID" value="OLP86125.1"/>
    <property type="molecule type" value="Genomic_DNA"/>
</dbReference>
<gene>
    <name evidence="2" type="ORF">AK812_SmicGene32822</name>
</gene>